<evidence type="ECO:0000256" key="2">
    <source>
        <dbReference type="SAM" id="Phobius"/>
    </source>
</evidence>
<feature type="transmembrane region" description="Helical" evidence="2">
    <location>
        <begin position="42"/>
        <end position="62"/>
    </location>
</feature>
<name>A0A7I8XHK7_BURXY</name>
<dbReference type="EMBL" id="CAJFCV020000001">
    <property type="protein sequence ID" value="CAG9082187.1"/>
    <property type="molecule type" value="Genomic_DNA"/>
</dbReference>
<comment type="caution">
    <text evidence="4">The sequence shown here is derived from an EMBL/GenBank/DDBJ whole genome shotgun (WGS) entry which is preliminary data.</text>
</comment>
<gene>
    <name evidence="4" type="ORF">BXYJ_LOCUS847</name>
</gene>
<proteinExistence type="predicted"/>
<keyword evidence="2" id="KW-1133">Transmembrane helix</keyword>
<keyword evidence="5" id="KW-1185">Reference proteome</keyword>
<keyword evidence="3" id="KW-0732">Signal</keyword>
<organism evidence="4 5">
    <name type="scientific">Bursaphelenchus xylophilus</name>
    <name type="common">Pinewood nematode worm</name>
    <name type="synonym">Aphelenchoides xylophilus</name>
    <dbReference type="NCBI Taxonomy" id="6326"/>
    <lineage>
        <taxon>Eukaryota</taxon>
        <taxon>Metazoa</taxon>
        <taxon>Ecdysozoa</taxon>
        <taxon>Nematoda</taxon>
        <taxon>Chromadorea</taxon>
        <taxon>Rhabditida</taxon>
        <taxon>Tylenchina</taxon>
        <taxon>Tylenchomorpha</taxon>
        <taxon>Aphelenchoidea</taxon>
        <taxon>Aphelenchoididae</taxon>
        <taxon>Bursaphelenchus</taxon>
    </lineage>
</organism>
<sequence>MLWNRIFCLAVAFILASADDPDAEEEDGIDVLIIVLVSISRVFGGLVFFVAVSASILFFVTYRAHKIEEQKELGWLQNKSKVMKKLVPSDYFRPPGKNQPPKPNDPTKPSGNPPATPTDTKPKPTETKKEEKNKVEPGKAAGKKFKSAPTKKPGDKAASVPKAAGGKKEPKK</sequence>
<dbReference type="AlphaFoldDB" id="A0A7I8XHK7"/>
<accession>A0A7I8XHK7</accession>
<evidence type="ECO:0000256" key="3">
    <source>
        <dbReference type="SAM" id="SignalP"/>
    </source>
</evidence>
<feature type="compositionally biased region" description="Basic and acidic residues" evidence="1">
    <location>
        <begin position="120"/>
        <end position="137"/>
    </location>
</feature>
<evidence type="ECO:0000256" key="1">
    <source>
        <dbReference type="SAM" id="MobiDB-lite"/>
    </source>
</evidence>
<keyword evidence="2" id="KW-0812">Transmembrane</keyword>
<dbReference type="Proteomes" id="UP000659654">
    <property type="component" value="Unassembled WGS sequence"/>
</dbReference>
<dbReference type="EMBL" id="CAJFDI010000001">
    <property type="protein sequence ID" value="CAD5208611.1"/>
    <property type="molecule type" value="Genomic_DNA"/>
</dbReference>
<evidence type="ECO:0000313" key="5">
    <source>
        <dbReference type="Proteomes" id="UP000659654"/>
    </source>
</evidence>
<feature type="region of interest" description="Disordered" evidence="1">
    <location>
        <begin position="87"/>
        <end position="172"/>
    </location>
</feature>
<feature type="compositionally biased region" description="Pro residues" evidence="1">
    <location>
        <begin position="97"/>
        <end position="116"/>
    </location>
</feature>
<keyword evidence="2" id="KW-0472">Membrane</keyword>
<feature type="signal peptide" evidence="3">
    <location>
        <begin position="1"/>
        <end position="18"/>
    </location>
</feature>
<protein>
    <submittedName>
        <fullName evidence="4">(pine wood nematode) hypothetical protein</fullName>
    </submittedName>
</protein>
<feature type="chain" id="PRO_5036400123" evidence="3">
    <location>
        <begin position="19"/>
        <end position="172"/>
    </location>
</feature>
<dbReference type="Proteomes" id="UP000582659">
    <property type="component" value="Unassembled WGS sequence"/>
</dbReference>
<reference evidence="4" key="1">
    <citation type="submission" date="2020-09" db="EMBL/GenBank/DDBJ databases">
        <authorList>
            <person name="Kikuchi T."/>
        </authorList>
    </citation>
    <scope>NUCLEOTIDE SEQUENCE</scope>
    <source>
        <strain evidence="4">Ka4C1</strain>
    </source>
</reference>
<evidence type="ECO:0000313" key="4">
    <source>
        <dbReference type="EMBL" id="CAD5208611.1"/>
    </source>
</evidence>